<feature type="domain" description="SIS" evidence="10">
    <location>
        <begin position="485"/>
        <end position="624"/>
    </location>
</feature>
<evidence type="ECO:0000313" key="12">
    <source>
        <dbReference type="Proteomes" id="UP000002274"/>
    </source>
</evidence>
<dbReference type="Gene3D" id="3.60.20.10">
    <property type="entry name" value="Glutamine Phosphoribosylpyrophosphate, subunit 1, domain 1"/>
    <property type="match status" value="1"/>
</dbReference>
<evidence type="ECO:0000256" key="4">
    <source>
        <dbReference type="ARBA" id="ARBA00022576"/>
    </source>
</evidence>
<keyword evidence="6" id="KW-0677">Repeat</keyword>
<dbReference type="GO" id="GO:0006047">
    <property type="term" value="P:UDP-N-acetylglucosamine metabolic process"/>
    <property type="evidence" value="ECO:0007669"/>
    <property type="project" value="TreeGrafter"/>
</dbReference>
<evidence type="ECO:0000256" key="8">
    <source>
        <dbReference type="HAMAP-Rule" id="MF_00164"/>
    </source>
</evidence>
<comment type="subunit">
    <text evidence="8">Homodimer.</text>
</comment>
<dbReference type="Pfam" id="PF01380">
    <property type="entry name" value="SIS"/>
    <property type="match status" value="2"/>
</dbReference>
<name>A2CCX4_PROM3</name>
<dbReference type="SUPFAM" id="SSF53697">
    <property type="entry name" value="SIS domain"/>
    <property type="match status" value="1"/>
</dbReference>
<accession>A2CCX4</accession>
<evidence type="ECO:0000256" key="5">
    <source>
        <dbReference type="ARBA" id="ARBA00022679"/>
    </source>
</evidence>
<organism evidence="11 12">
    <name type="scientific">Prochlorococcus marinus (strain MIT 9303)</name>
    <dbReference type="NCBI Taxonomy" id="59922"/>
    <lineage>
        <taxon>Bacteria</taxon>
        <taxon>Bacillati</taxon>
        <taxon>Cyanobacteriota</taxon>
        <taxon>Cyanophyceae</taxon>
        <taxon>Synechococcales</taxon>
        <taxon>Prochlorococcaceae</taxon>
        <taxon>Prochlorococcus</taxon>
    </lineage>
</organism>
<dbReference type="InterPro" id="IPR046348">
    <property type="entry name" value="SIS_dom_sf"/>
</dbReference>
<dbReference type="GO" id="GO:0005975">
    <property type="term" value="P:carbohydrate metabolic process"/>
    <property type="evidence" value="ECO:0007669"/>
    <property type="project" value="UniProtKB-UniRule"/>
</dbReference>
<comment type="catalytic activity">
    <reaction evidence="1 8">
        <text>D-fructose 6-phosphate + L-glutamine = D-glucosamine 6-phosphate + L-glutamate</text>
        <dbReference type="Rhea" id="RHEA:13237"/>
        <dbReference type="ChEBI" id="CHEBI:29985"/>
        <dbReference type="ChEBI" id="CHEBI:58359"/>
        <dbReference type="ChEBI" id="CHEBI:58725"/>
        <dbReference type="ChEBI" id="CHEBI:61527"/>
        <dbReference type="EC" id="2.6.1.16"/>
    </reaction>
</comment>
<dbReference type="GO" id="GO:0005829">
    <property type="term" value="C:cytosol"/>
    <property type="evidence" value="ECO:0007669"/>
    <property type="project" value="TreeGrafter"/>
</dbReference>
<dbReference type="PANTHER" id="PTHR10937:SF0">
    <property type="entry name" value="GLUTAMINE--FRUCTOSE-6-PHOSPHATE TRANSAMINASE (ISOMERIZING)"/>
    <property type="match status" value="1"/>
</dbReference>
<dbReference type="InterPro" id="IPR035466">
    <property type="entry name" value="GlmS/AgaS_SIS"/>
</dbReference>
<comment type="subcellular location">
    <subcellularLocation>
        <location evidence="8">Cytoplasm</location>
    </subcellularLocation>
</comment>
<dbReference type="GO" id="GO:0097367">
    <property type="term" value="F:carbohydrate derivative binding"/>
    <property type="evidence" value="ECO:0007669"/>
    <property type="project" value="InterPro"/>
</dbReference>
<protein>
    <recommendedName>
        <fullName evidence="3 8">Glutamine--fructose-6-phosphate aminotransferase [isomerizing]</fullName>
        <ecNumber evidence="2 8">2.6.1.16</ecNumber>
    </recommendedName>
    <alternativeName>
        <fullName evidence="8">D-fructose-6-phosphate amidotransferase</fullName>
    </alternativeName>
    <alternativeName>
        <fullName evidence="8">GFAT</fullName>
    </alternativeName>
    <alternativeName>
        <fullName evidence="8">Glucosamine-6-phosphate synthase</fullName>
    </alternativeName>
    <alternativeName>
        <fullName evidence="8">Hexosephosphate aminotransferase</fullName>
    </alternativeName>
    <alternativeName>
        <fullName evidence="8">L-glutamine--D-fructose-6-phosphate amidotransferase</fullName>
    </alternativeName>
</protein>
<evidence type="ECO:0000256" key="2">
    <source>
        <dbReference type="ARBA" id="ARBA00012916"/>
    </source>
</evidence>
<sequence>MCGIVAVIGSREAAPLLLEGLRQLEYRGYDSAGLATVELLAEDGSSRLTCQRAQGKLVNLTACVEEKGAPGHCGIGHTRWATHGKPEERNAHPHRDGSGLVAVVQNGIIENHRSLREALEAEGVRFVSETDTEVIPHLISLELRALQVQGRVVNGRMLLEAVQRVLPQLKGAYALAVVWGEVPGALVVARKQAPLLIGLGEGEFLCASDTPALAGFTRTILPMEDGEVALLTPLGIELYDAQGERQQRSPSLLSGGDQVADKRHFRHFMLKEIHEQPETAELWVARHLPPDLSSDDPVALPFDHSFYADLERIQILACGTSRHAALVGAYLLEQFAGIPTSVFYASEFRYAPPPLAPHTLTIGVTQSGETADTLAALAMDAQRRQAHGEPAFAPRQLGVTNRPESSLTRQVPYILDIGAGIEVGVAATKTFLGQLLAFYGLALAFAARRSHRSVTEIANLKDELRALPHQLHSLVELHDQRCEVLANRFADTQDVIFLGRGINYPIALEGALKLKEISYIHAEGYPAGEMKHGPIALLDARVPVVSIAMPGVVFEKVLSNAQEAKARDAKLIGVAPECPDTALFDALLPVPEVSEWISPLLTLVPIQLLSYHIAAHRGLDVDQPRNLAKSVTVE</sequence>
<dbReference type="CDD" id="cd00714">
    <property type="entry name" value="GFAT"/>
    <property type="match status" value="1"/>
</dbReference>
<reference evidence="11 12" key="1">
    <citation type="journal article" date="2007" name="PLoS Genet.">
        <title>Patterns and implications of gene gain and loss in the evolution of Prochlorococcus.</title>
        <authorList>
            <person name="Kettler G.C."/>
            <person name="Martiny A.C."/>
            <person name="Huang K."/>
            <person name="Zucker J."/>
            <person name="Coleman M.L."/>
            <person name="Rodrigue S."/>
            <person name="Chen F."/>
            <person name="Lapidus A."/>
            <person name="Ferriera S."/>
            <person name="Johnson J."/>
            <person name="Steglich C."/>
            <person name="Church G.M."/>
            <person name="Richardson P."/>
            <person name="Chisholm S.W."/>
        </authorList>
    </citation>
    <scope>NUCLEOTIDE SEQUENCE [LARGE SCALE GENOMIC DNA]</scope>
    <source>
        <strain evidence="11 12">MIT 9303</strain>
    </source>
</reference>
<evidence type="ECO:0000259" key="9">
    <source>
        <dbReference type="PROSITE" id="PS51278"/>
    </source>
</evidence>
<dbReference type="InterPro" id="IPR029055">
    <property type="entry name" value="Ntn_hydrolases_N"/>
</dbReference>
<dbReference type="NCBIfam" id="NF001484">
    <property type="entry name" value="PRK00331.1"/>
    <property type="match status" value="1"/>
</dbReference>
<dbReference type="Pfam" id="PF13522">
    <property type="entry name" value="GATase_6"/>
    <property type="match status" value="1"/>
</dbReference>
<dbReference type="GO" id="GO:0006002">
    <property type="term" value="P:fructose 6-phosphate metabolic process"/>
    <property type="evidence" value="ECO:0007669"/>
    <property type="project" value="TreeGrafter"/>
</dbReference>
<dbReference type="STRING" id="59922.P9303_26041"/>
<dbReference type="BioCyc" id="PMAR59922:G1G80-2280-MONOMER"/>
<dbReference type="SUPFAM" id="SSF56235">
    <property type="entry name" value="N-terminal nucleophile aminohydrolases (Ntn hydrolases)"/>
    <property type="match status" value="1"/>
</dbReference>
<feature type="initiator methionine" description="Removed" evidence="8">
    <location>
        <position position="1"/>
    </location>
</feature>
<dbReference type="CDD" id="cd05009">
    <property type="entry name" value="SIS_GlmS_GlmD_2"/>
    <property type="match status" value="1"/>
</dbReference>
<dbReference type="CDD" id="cd05008">
    <property type="entry name" value="SIS_GlmS_GlmD_1"/>
    <property type="match status" value="1"/>
</dbReference>
<dbReference type="PROSITE" id="PS51278">
    <property type="entry name" value="GATASE_TYPE_2"/>
    <property type="match status" value="1"/>
</dbReference>
<dbReference type="HAMAP" id="MF_00164">
    <property type="entry name" value="GlmS"/>
    <property type="match status" value="1"/>
</dbReference>
<dbReference type="EMBL" id="CP000554">
    <property type="protein sequence ID" value="ABM79334.1"/>
    <property type="molecule type" value="Genomic_DNA"/>
</dbReference>
<gene>
    <name evidence="8 11" type="primary">glmS</name>
    <name evidence="11" type="ordered locus">P9303_26041</name>
</gene>
<dbReference type="InterPro" id="IPR001347">
    <property type="entry name" value="SIS_dom"/>
</dbReference>
<dbReference type="FunFam" id="3.40.50.10490:FF:000002">
    <property type="entry name" value="Glutamine--fructose-6-phosphate aminotransferase [isomerizing]"/>
    <property type="match status" value="1"/>
</dbReference>
<dbReference type="InterPro" id="IPR017932">
    <property type="entry name" value="GATase_2_dom"/>
</dbReference>
<dbReference type="Gene3D" id="3.40.50.10490">
    <property type="entry name" value="Glucose-6-phosphate isomerase like protein, domain 1"/>
    <property type="match status" value="2"/>
</dbReference>
<dbReference type="InterPro" id="IPR047084">
    <property type="entry name" value="GFAT_N"/>
</dbReference>
<dbReference type="Proteomes" id="UP000002274">
    <property type="component" value="Chromosome"/>
</dbReference>
<evidence type="ECO:0000256" key="6">
    <source>
        <dbReference type="ARBA" id="ARBA00022737"/>
    </source>
</evidence>
<evidence type="ECO:0000256" key="1">
    <source>
        <dbReference type="ARBA" id="ARBA00001031"/>
    </source>
</evidence>
<dbReference type="HOGENOM" id="CLU_012520_5_2_3"/>
<dbReference type="InterPro" id="IPR035490">
    <property type="entry name" value="GlmS/FrlB_SIS"/>
</dbReference>
<feature type="domain" description="Glutamine amidotransferase type-2" evidence="9">
    <location>
        <begin position="2"/>
        <end position="234"/>
    </location>
</feature>
<dbReference type="GO" id="GO:0046349">
    <property type="term" value="P:amino sugar biosynthetic process"/>
    <property type="evidence" value="ECO:0007669"/>
    <property type="project" value="UniProtKB-ARBA"/>
</dbReference>
<keyword evidence="5 8" id="KW-0808">Transferase</keyword>
<feature type="active site" description="Nucleophile; for GATase activity" evidence="8">
    <location>
        <position position="2"/>
    </location>
</feature>
<feature type="domain" description="SIS" evidence="10">
    <location>
        <begin position="302"/>
        <end position="451"/>
    </location>
</feature>
<dbReference type="MEROPS" id="C44.A08"/>
<dbReference type="RefSeq" id="WP_011827178.1">
    <property type="nucleotide sequence ID" value="NC_008820.1"/>
</dbReference>
<dbReference type="InterPro" id="IPR005855">
    <property type="entry name" value="GFAT"/>
</dbReference>
<comment type="function">
    <text evidence="8">Catalyzes the first step in hexosamine metabolism, converting fructose-6P into glucosamine-6P using glutamine as a nitrogen source.</text>
</comment>
<evidence type="ECO:0000259" key="10">
    <source>
        <dbReference type="PROSITE" id="PS51464"/>
    </source>
</evidence>
<evidence type="ECO:0000256" key="3">
    <source>
        <dbReference type="ARBA" id="ARBA00016090"/>
    </source>
</evidence>
<dbReference type="GO" id="GO:0004360">
    <property type="term" value="F:glutamine-fructose-6-phosphate transaminase (isomerizing) activity"/>
    <property type="evidence" value="ECO:0007669"/>
    <property type="project" value="UniProtKB-UniRule"/>
</dbReference>
<keyword evidence="8" id="KW-0963">Cytoplasm</keyword>
<dbReference type="KEGG" id="pmf:P9303_26041"/>
<dbReference type="PROSITE" id="PS51464">
    <property type="entry name" value="SIS"/>
    <property type="match status" value="2"/>
</dbReference>
<dbReference type="PANTHER" id="PTHR10937">
    <property type="entry name" value="GLUCOSAMINE--FRUCTOSE-6-PHOSPHATE AMINOTRANSFERASE, ISOMERIZING"/>
    <property type="match status" value="1"/>
</dbReference>
<keyword evidence="7" id="KW-0315">Glutamine amidotransferase</keyword>
<dbReference type="FunFam" id="3.60.20.10:FF:000006">
    <property type="entry name" value="Glutamine--fructose-6-phosphate aminotransferase [isomerizing]"/>
    <property type="match status" value="1"/>
</dbReference>
<dbReference type="AlphaFoldDB" id="A2CCX4"/>
<feature type="active site" description="For Fru-6P isomerization activity" evidence="8">
    <location>
        <position position="629"/>
    </location>
</feature>
<keyword evidence="4 8" id="KW-0032">Aminotransferase</keyword>
<proteinExistence type="inferred from homology"/>
<evidence type="ECO:0000256" key="7">
    <source>
        <dbReference type="ARBA" id="ARBA00022962"/>
    </source>
</evidence>
<evidence type="ECO:0000313" key="11">
    <source>
        <dbReference type="EMBL" id="ABM79334.1"/>
    </source>
</evidence>
<dbReference type="NCBIfam" id="TIGR01135">
    <property type="entry name" value="glmS"/>
    <property type="match status" value="1"/>
</dbReference>
<dbReference type="EC" id="2.6.1.16" evidence="2 8"/>
<dbReference type="GO" id="GO:0006487">
    <property type="term" value="P:protein N-linked glycosylation"/>
    <property type="evidence" value="ECO:0007669"/>
    <property type="project" value="TreeGrafter"/>
</dbReference>